<evidence type="ECO:0000313" key="3">
    <source>
        <dbReference type="Proteomes" id="UP000006565"/>
    </source>
</evidence>
<dbReference type="Proteomes" id="UP000006565">
    <property type="component" value="Chromosome"/>
</dbReference>
<dbReference type="NCBIfam" id="NF005560">
    <property type="entry name" value="PRK07233.1"/>
    <property type="match status" value="1"/>
</dbReference>
<dbReference type="PANTHER" id="PTHR42923">
    <property type="entry name" value="PROTOPORPHYRINOGEN OXIDASE"/>
    <property type="match status" value="1"/>
</dbReference>
<evidence type="ECO:0000259" key="1">
    <source>
        <dbReference type="Pfam" id="PF01593"/>
    </source>
</evidence>
<dbReference type="GO" id="GO:0016491">
    <property type="term" value="F:oxidoreductase activity"/>
    <property type="evidence" value="ECO:0007669"/>
    <property type="project" value="InterPro"/>
</dbReference>
<dbReference type="RefSeq" id="WP_013330025.1">
    <property type="nucleotide sequence ID" value="NC_014507.1"/>
</dbReference>
<accession>E1RJW4</accession>
<dbReference type="KEGG" id="mpi:Mpet_2100"/>
<dbReference type="STRING" id="679926.Mpet_2100"/>
<reference evidence="2 3" key="1">
    <citation type="journal article" date="2010" name="Stand. Genomic Sci.">
        <title>Complete genome sequence of Methanoplanus petrolearius type strain (SEBR 4847).</title>
        <authorList>
            <person name="Brambilla E."/>
            <person name="Djao O.D."/>
            <person name="Daligault H."/>
            <person name="Lapidus A."/>
            <person name="Lucas S."/>
            <person name="Hammon N."/>
            <person name="Nolan M."/>
            <person name="Tice H."/>
            <person name="Cheng J.F."/>
            <person name="Han C."/>
            <person name="Tapia R."/>
            <person name="Goodwin L."/>
            <person name="Pitluck S."/>
            <person name="Liolios K."/>
            <person name="Ivanova N."/>
            <person name="Mavromatis K."/>
            <person name="Mikhailova N."/>
            <person name="Pati A."/>
            <person name="Chen A."/>
            <person name="Palaniappan K."/>
            <person name="Land M."/>
            <person name="Hauser L."/>
            <person name="Chang Y.J."/>
            <person name="Jeffries C.D."/>
            <person name="Rohde M."/>
            <person name="Spring S."/>
            <person name="Sikorski J."/>
            <person name="Goker M."/>
            <person name="Woyke T."/>
            <person name="Bristow J."/>
            <person name="Eisen J.A."/>
            <person name="Markowitz V."/>
            <person name="Hugenholtz P."/>
            <person name="Kyrpides N.C."/>
            <person name="Klenk H.P."/>
        </authorList>
    </citation>
    <scope>NUCLEOTIDE SEQUENCE [LARGE SCALE GENOMIC DNA]</scope>
    <source>
        <strain evidence="3">DSM 11571 / OCM 486 / SEBR 4847</strain>
    </source>
</reference>
<dbReference type="InterPro" id="IPR036188">
    <property type="entry name" value="FAD/NAD-bd_sf"/>
</dbReference>
<dbReference type="AlphaFoldDB" id="E1RJW4"/>
<dbReference type="GeneID" id="9744582"/>
<dbReference type="InterPro" id="IPR002937">
    <property type="entry name" value="Amino_oxidase"/>
</dbReference>
<dbReference type="Pfam" id="PF01593">
    <property type="entry name" value="Amino_oxidase"/>
    <property type="match status" value="1"/>
</dbReference>
<name>E1RJW4_METP4</name>
<dbReference type="EMBL" id="CP002117">
    <property type="protein sequence ID" value="ADN36848.1"/>
    <property type="molecule type" value="Genomic_DNA"/>
</dbReference>
<feature type="domain" description="Amine oxidase" evidence="1">
    <location>
        <begin position="13"/>
        <end position="404"/>
    </location>
</feature>
<dbReference type="PANTHER" id="PTHR42923:SF3">
    <property type="entry name" value="PROTOPORPHYRINOGEN OXIDASE"/>
    <property type="match status" value="1"/>
</dbReference>
<organism evidence="2 3">
    <name type="scientific">Methanolacinia petrolearia (strain DSM 11571 / OCM 486 / SEBR 4847)</name>
    <name type="common">Methanoplanus petrolearius</name>
    <dbReference type="NCBI Taxonomy" id="679926"/>
    <lineage>
        <taxon>Archaea</taxon>
        <taxon>Methanobacteriati</taxon>
        <taxon>Methanobacteriota</taxon>
        <taxon>Stenosarchaea group</taxon>
        <taxon>Methanomicrobia</taxon>
        <taxon>Methanomicrobiales</taxon>
        <taxon>Methanomicrobiaceae</taxon>
        <taxon>Methanolacinia</taxon>
    </lineage>
</organism>
<dbReference type="HOGENOM" id="CLU_051347_0_0_2"/>
<protein>
    <submittedName>
        <fullName evidence="2">Amine oxidase</fullName>
    </submittedName>
</protein>
<dbReference type="SUPFAM" id="SSF51905">
    <property type="entry name" value="FAD/NAD(P)-binding domain"/>
    <property type="match status" value="1"/>
</dbReference>
<keyword evidence="3" id="KW-1185">Reference proteome</keyword>
<dbReference type="InterPro" id="IPR050464">
    <property type="entry name" value="Zeta_carotene_desat/Oxidored"/>
</dbReference>
<proteinExistence type="predicted"/>
<sequence precursor="true">MKNINICIIGSGLAGLSAAYYLKYKYNIEIFEKRERTGGCLSSSKTKNGYVEDFYHHFFEGDSLLISLIEELSLKEEMEWLKGSTGYHVNGKNEPLTTIPEIIRYPYMTFYEKFRLGMLTLRAGEYDIEKLDEVTAKDFIEKECGKGVYNSFFEPLLRSKSGEYSDKVSAAWLISRIAIRSNRKSGGEKLGYLRNGFESLIESLEKEILDSGCTIHTNTPAEAITKSENGWFVNGKEFDLVINTINPKKFCQLGGPNIGEFIYQGAACMTLGLKRDVLNGLYWVNMKDKAPYGAVIGHTNFVPYERYDEHIVYLASYFSGKPPEGIQEQMLTDFKTRFSLKDDEILWNRIFIEEDAGPVYMTGYRSKIPGYCIDGIYYAGMFSEANYPERSMEGSIAAGKKVAGMISEAYSG</sequence>
<dbReference type="eggNOG" id="arCOG01522">
    <property type="taxonomic scope" value="Archaea"/>
</dbReference>
<dbReference type="Gene3D" id="3.50.50.60">
    <property type="entry name" value="FAD/NAD(P)-binding domain"/>
    <property type="match status" value="1"/>
</dbReference>
<gene>
    <name evidence="2" type="ordered locus">Mpet_2100</name>
</gene>
<evidence type="ECO:0000313" key="2">
    <source>
        <dbReference type="EMBL" id="ADN36848.1"/>
    </source>
</evidence>